<evidence type="ECO:0000259" key="8">
    <source>
        <dbReference type="Pfam" id="PF04138"/>
    </source>
</evidence>
<protein>
    <submittedName>
        <fullName evidence="9">Putative flippase GtrA</fullName>
    </submittedName>
</protein>
<dbReference type="PANTHER" id="PTHR38459">
    <property type="entry name" value="PROPHAGE BACTOPRENOL-LINKED GLUCOSE TRANSLOCASE HOMOLOG"/>
    <property type="match status" value="1"/>
</dbReference>
<feature type="compositionally biased region" description="Polar residues" evidence="6">
    <location>
        <begin position="1"/>
        <end position="14"/>
    </location>
</feature>
<dbReference type="PANTHER" id="PTHR38459:SF1">
    <property type="entry name" value="PROPHAGE BACTOPRENOL-LINKED GLUCOSE TRANSLOCASE HOMOLOG"/>
    <property type="match status" value="1"/>
</dbReference>
<feature type="domain" description="GtrA/DPMS transmembrane" evidence="8">
    <location>
        <begin position="39"/>
        <end position="124"/>
    </location>
</feature>
<accession>A0A4R6ZA53</accession>
<evidence type="ECO:0000256" key="4">
    <source>
        <dbReference type="ARBA" id="ARBA00022989"/>
    </source>
</evidence>
<gene>
    <name evidence="9" type="ORF">DFR29_101441</name>
</gene>
<evidence type="ECO:0000256" key="1">
    <source>
        <dbReference type="ARBA" id="ARBA00004141"/>
    </source>
</evidence>
<feature type="region of interest" description="Disordered" evidence="6">
    <location>
        <begin position="1"/>
        <end position="27"/>
    </location>
</feature>
<name>A0A4R6ZA53_9GAMM</name>
<evidence type="ECO:0000256" key="2">
    <source>
        <dbReference type="ARBA" id="ARBA00009399"/>
    </source>
</evidence>
<feature type="transmembrane region" description="Helical" evidence="7">
    <location>
        <begin position="137"/>
        <end position="157"/>
    </location>
</feature>
<comment type="subcellular location">
    <subcellularLocation>
        <location evidence="1">Membrane</location>
        <topology evidence="1">Multi-pass membrane protein</topology>
    </subcellularLocation>
</comment>
<dbReference type="OrthoDB" id="7060875at2"/>
<dbReference type="AlphaFoldDB" id="A0A4R6ZA53"/>
<dbReference type="GO" id="GO:0000271">
    <property type="term" value="P:polysaccharide biosynthetic process"/>
    <property type="evidence" value="ECO:0007669"/>
    <property type="project" value="InterPro"/>
</dbReference>
<evidence type="ECO:0000256" key="7">
    <source>
        <dbReference type="SAM" id="Phobius"/>
    </source>
</evidence>
<dbReference type="GO" id="GO:0005886">
    <property type="term" value="C:plasma membrane"/>
    <property type="evidence" value="ECO:0007669"/>
    <property type="project" value="TreeGrafter"/>
</dbReference>
<dbReference type="InterPro" id="IPR051401">
    <property type="entry name" value="GtrA_CellWall_Glycosyl"/>
</dbReference>
<keyword evidence="4 7" id="KW-1133">Transmembrane helix</keyword>
<evidence type="ECO:0000313" key="9">
    <source>
        <dbReference type="EMBL" id="TDR48817.1"/>
    </source>
</evidence>
<keyword evidence="5 7" id="KW-0472">Membrane</keyword>
<comment type="caution">
    <text evidence="9">The sequence shown here is derived from an EMBL/GenBank/DDBJ whole genome shotgun (WGS) entry which is preliminary data.</text>
</comment>
<evidence type="ECO:0000256" key="5">
    <source>
        <dbReference type="ARBA" id="ARBA00023136"/>
    </source>
</evidence>
<evidence type="ECO:0000256" key="6">
    <source>
        <dbReference type="SAM" id="MobiDB-lite"/>
    </source>
</evidence>
<dbReference type="Proteomes" id="UP000295293">
    <property type="component" value="Unassembled WGS sequence"/>
</dbReference>
<keyword evidence="3 7" id="KW-0812">Transmembrane</keyword>
<reference evidence="9 10" key="1">
    <citation type="submission" date="2019-03" db="EMBL/GenBank/DDBJ databases">
        <title>Genomic Encyclopedia of Type Strains, Phase IV (KMG-IV): sequencing the most valuable type-strain genomes for metagenomic binning, comparative biology and taxonomic classification.</title>
        <authorList>
            <person name="Goeker M."/>
        </authorList>
    </citation>
    <scope>NUCLEOTIDE SEQUENCE [LARGE SCALE GENOMIC DNA]</scope>
    <source>
        <strain evidence="9 10">DSM 21667</strain>
    </source>
</reference>
<dbReference type="EMBL" id="SNZH01000001">
    <property type="protein sequence ID" value="TDR48817.1"/>
    <property type="molecule type" value="Genomic_DNA"/>
</dbReference>
<feature type="transmembrane region" description="Helical" evidence="7">
    <location>
        <begin position="37"/>
        <end position="58"/>
    </location>
</feature>
<evidence type="ECO:0000313" key="10">
    <source>
        <dbReference type="Proteomes" id="UP000295293"/>
    </source>
</evidence>
<dbReference type="RefSeq" id="WP_133816922.1">
    <property type="nucleotide sequence ID" value="NZ_SNZH01000001.1"/>
</dbReference>
<dbReference type="Pfam" id="PF04138">
    <property type="entry name" value="GtrA_DPMS_TM"/>
    <property type="match status" value="1"/>
</dbReference>
<feature type="transmembrane region" description="Helical" evidence="7">
    <location>
        <begin position="64"/>
        <end position="83"/>
    </location>
</feature>
<evidence type="ECO:0000256" key="3">
    <source>
        <dbReference type="ARBA" id="ARBA00022692"/>
    </source>
</evidence>
<keyword evidence="10" id="KW-1185">Reference proteome</keyword>
<organism evidence="9 10">
    <name type="scientific">Tahibacter aquaticus</name>
    <dbReference type="NCBI Taxonomy" id="520092"/>
    <lineage>
        <taxon>Bacteria</taxon>
        <taxon>Pseudomonadati</taxon>
        <taxon>Pseudomonadota</taxon>
        <taxon>Gammaproteobacteria</taxon>
        <taxon>Lysobacterales</taxon>
        <taxon>Rhodanobacteraceae</taxon>
        <taxon>Tahibacter</taxon>
    </lineage>
</organism>
<comment type="similarity">
    <text evidence="2">Belongs to the GtrA family.</text>
</comment>
<sequence>MCSASRRSSWPNNGRQDEHPRTAGGVCSADRPLKRQLVTFIAVSAIAALMNFASRAAFSLVLPYALAIMAAFVVGLSTAFVLNRRFVFVDGHGHAAGQLLRFTLVNLAGLALTLAVSLLLVHVVLPAAGWRWHAEEVAHAIGIAAPILMSFFGHKYFSFRKNAAAS</sequence>
<dbReference type="InterPro" id="IPR007267">
    <property type="entry name" value="GtrA_DPMS_TM"/>
</dbReference>
<proteinExistence type="inferred from homology"/>
<feature type="transmembrane region" description="Helical" evidence="7">
    <location>
        <begin position="104"/>
        <end position="125"/>
    </location>
</feature>